<organism evidence="4 5">
    <name type="scientific">Cryobacterium frigoriphilum</name>
    <dbReference type="NCBI Taxonomy" id="1259150"/>
    <lineage>
        <taxon>Bacteria</taxon>
        <taxon>Bacillati</taxon>
        <taxon>Actinomycetota</taxon>
        <taxon>Actinomycetes</taxon>
        <taxon>Micrococcales</taxon>
        <taxon>Microbacteriaceae</taxon>
        <taxon>Cryobacterium</taxon>
    </lineage>
</organism>
<dbReference type="Gene3D" id="3.40.50.1110">
    <property type="entry name" value="SGNH hydrolase"/>
    <property type="match status" value="1"/>
</dbReference>
<dbReference type="OrthoDB" id="5122168at2"/>
<evidence type="ECO:0000313" key="4">
    <source>
        <dbReference type="EMBL" id="TFD45396.1"/>
    </source>
</evidence>
<feature type="domain" description="SGNH hydrolase-type esterase" evidence="3">
    <location>
        <begin position="64"/>
        <end position="217"/>
    </location>
</feature>
<keyword evidence="2" id="KW-0732">Signal</keyword>
<dbReference type="Pfam" id="PF13472">
    <property type="entry name" value="Lipase_GDSL_2"/>
    <property type="match status" value="1"/>
</dbReference>
<keyword evidence="5" id="KW-1185">Reference proteome</keyword>
<dbReference type="InterPro" id="IPR036514">
    <property type="entry name" value="SGNH_hydro_sf"/>
</dbReference>
<evidence type="ECO:0000313" key="5">
    <source>
        <dbReference type="Proteomes" id="UP000297447"/>
    </source>
</evidence>
<protein>
    <submittedName>
        <fullName evidence="4">SGNH/GDSL hydrolase family protein</fullName>
    </submittedName>
</protein>
<evidence type="ECO:0000256" key="1">
    <source>
        <dbReference type="SAM" id="MobiDB-lite"/>
    </source>
</evidence>
<dbReference type="InterPro" id="IPR013830">
    <property type="entry name" value="SGNH_hydro"/>
</dbReference>
<dbReference type="GO" id="GO:0004622">
    <property type="term" value="F:phosphatidylcholine lysophospholipase activity"/>
    <property type="evidence" value="ECO:0007669"/>
    <property type="project" value="TreeGrafter"/>
</dbReference>
<gene>
    <name evidence="4" type="ORF">E3T55_18875</name>
</gene>
<name>A0A4R8ZU11_9MICO</name>
<sequence length="236" mass="24007">MLKALAVAAALGVVTLAVVVVAAQQSTSQAETQELSPTATPTAAPISTPEPTPIVSAPVPVSVLGDSHASEIHSWWRLAVWDATTPGIARGAFASQPGASALALTERIDEATAHGGFVIVQAGTNNLLGDQAPSATVTELEDLWAAIRARGAQPIAALVPPSTPRPEAVIELNELIRQSAAFRAIPVLDLYSVVTAGDGSWAPTLTADGTHANQAGALLMGQAASEQLPGLVLNQG</sequence>
<evidence type="ECO:0000256" key="2">
    <source>
        <dbReference type="SAM" id="SignalP"/>
    </source>
</evidence>
<keyword evidence="4" id="KW-0378">Hydrolase</keyword>
<proteinExistence type="predicted"/>
<comment type="caution">
    <text evidence="4">The sequence shown here is derived from an EMBL/GenBank/DDBJ whole genome shotgun (WGS) entry which is preliminary data.</text>
</comment>
<dbReference type="AlphaFoldDB" id="A0A4R8ZU11"/>
<dbReference type="SUPFAM" id="SSF52266">
    <property type="entry name" value="SGNH hydrolase"/>
    <property type="match status" value="1"/>
</dbReference>
<feature type="chain" id="PRO_5038981537" evidence="2">
    <location>
        <begin position="23"/>
        <end position="236"/>
    </location>
</feature>
<feature type="signal peptide" evidence="2">
    <location>
        <begin position="1"/>
        <end position="22"/>
    </location>
</feature>
<dbReference type="InterPro" id="IPR051532">
    <property type="entry name" value="Ester_Hydrolysis_Enzymes"/>
</dbReference>
<dbReference type="PANTHER" id="PTHR30383:SF5">
    <property type="entry name" value="SGNH HYDROLASE-TYPE ESTERASE DOMAIN-CONTAINING PROTEIN"/>
    <property type="match status" value="1"/>
</dbReference>
<dbReference type="PANTHER" id="PTHR30383">
    <property type="entry name" value="THIOESTERASE 1/PROTEASE 1/LYSOPHOSPHOLIPASE L1"/>
    <property type="match status" value="1"/>
</dbReference>
<evidence type="ECO:0000259" key="3">
    <source>
        <dbReference type="Pfam" id="PF13472"/>
    </source>
</evidence>
<dbReference type="EMBL" id="SOHE01000085">
    <property type="protein sequence ID" value="TFD45396.1"/>
    <property type="molecule type" value="Genomic_DNA"/>
</dbReference>
<feature type="region of interest" description="Disordered" evidence="1">
    <location>
        <begin position="29"/>
        <end position="52"/>
    </location>
</feature>
<dbReference type="CDD" id="cd00229">
    <property type="entry name" value="SGNH_hydrolase"/>
    <property type="match status" value="1"/>
</dbReference>
<dbReference type="Proteomes" id="UP000297447">
    <property type="component" value="Unassembled WGS sequence"/>
</dbReference>
<reference evidence="4 5" key="1">
    <citation type="submission" date="2019-03" db="EMBL/GenBank/DDBJ databases">
        <title>Genomics of glacier-inhabiting Cryobacterium strains.</title>
        <authorList>
            <person name="Liu Q."/>
            <person name="Xin Y.-H."/>
        </authorList>
    </citation>
    <scope>NUCLEOTIDE SEQUENCE [LARGE SCALE GENOMIC DNA]</scope>
    <source>
        <strain evidence="4 5">Hh14</strain>
    </source>
</reference>
<dbReference type="RefSeq" id="WP_134521082.1">
    <property type="nucleotide sequence ID" value="NZ_SOHE01000085.1"/>
</dbReference>
<feature type="compositionally biased region" description="Low complexity" evidence="1">
    <location>
        <begin position="29"/>
        <end position="49"/>
    </location>
</feature>
<accession>A0A4R8ZU11</accession>